<dbReference type="Pfam" id="PF26160">
    <property type="entry name" value="YqzN_YkzM"/>
    <property type="match status" value="1"/>
</dbReference>
<dbReference type="Proteomes" id="UP000032247">
    <property type="component" value="Unassembled WGS sequence"/>
</dbReference>
<evidence type="ECO:0000313" key="8">
    <source>
        <dbReference type="Proteomes" id="UP000076442"/>
    </source>
</evidence>
<reference evidence="6" key="5">
    <citation type="submission" date="2023-05" db="EMBL/GenBank/DDBJ databases">
        <title>Complete genome sequence of Bacillus subtilis SRCM117797 isolated from Soybean paste.</title>
        <authorList>
            <person name="Abraha H.B."/>
            <person name="Kim K.-P."/>
            <person name="Ryu M.-S."/>
            <person name="Jeong D.-Y."/>
        </authorList>
    </citation>
    <scope>NUCLEOTIDE SEQUENCE</scope>
    <source>
        <strain evidence="6">SRCM117797</strain>
    </source>
</reference>
<dbReference type="EMBL" id="LJZV01000009">
    <property type="protein sequence ID" value="KZD92644.1"/>
    <property type="molecule type" value="Genomic_DNA"/>
</dbReference>
<dbReference type="InterPro" id="IPR058869">
    <property type="entry name" value="YqzN_YkzM"/>
</dbReference>
<name>A0A0C3JH00_BACIU</name>
<evidence type="ECO:0000313" key="3">
    <source>
        <dbReference type="EMBL" id="KZD92644.1"/>
    </source>
</evidence>
<evidence type="ECO:0000313" key="6">
    <source>
        <dbReference type="EMBL" id="WHM20928.1"/>
    </source>
</evidence>
<evidence type="ECO:0000313" key="2">
    <source>
        <dbReference type="EMBL" id="KIU12230.1"/>
    </source>
</evidence>
<dbReference type="EMBL" id="JAGFPW010000042">
    <property type="protein sequence ID" value="MBO3797060.1"/>
    <property type="molecule type" value="Genomic_DNA"/>
</dbReference>
<dbReference type="EMBL" id="CP120576">
    <property type="protein sequence ID" value="WEY84105.1"/>
    <property type="molecule type" value="Genomic_DNA"/>
</dbReference>
<accession>A0A0C3JH00</accession>
<organism evidence="2 7">
    <name type="scientific">Bacillus subtilis</name>
    <dbReference type="NCBI Taxonomy" id="1423"/>
    <lineage>
        <taxon>Bacteria</taxon>
        <taxon>Bacillati</taxon>
        <taxon>Bacillota</taxon>
        <taxon>Bacilli</taxon>
        <taxon>Bacillales</taxon>
        <taxon>Bacillaceae</taxon>
        <taxon>Bacillus</taxon>
    </lineage>
</organism>
<reference evidence="4" key="3">
    <citation type="submission" date="2021-03" db="EMBL/GenBank/DDBJ databases">
        <title>Isolation of Bacillus subtilis from fermented food sample.</title>
        <authorList>
            <person name="Lakshmanan V."/>
            <person name="Athira K."/>
            <person name="Rajagopal K."/>
        </authorList>
    </citation>
    <scope>NUCLEOTIDE SEQUENCE</scope>
    <source>
        <strain evidence="4">S1</strain>
    </source>
</reference>
<evidence type="ECO:0000313" key="7">
    <source>
        <dbReference type="Proteomes" id="UP000032247"/>
    </source>
</evidence>
<evidence type="ECO:0000313" key="4">
    <source>
        <dbReference type="EMBL" id="MBO3797060.1"/>
    </source>
</evidence>
<reference evidence="5" key="4">
    <citation type="submission" date="2023-03" db="EMBL/GenBank/DDBJ databases">
        <title>Complete genome sequences of 52 Bacillus and Priestia strains isolated from West-African fermentations and 26 reference strains from the DSMZ collection.</title>
        <authorList>
            <person name="Wiedenbein E.S."/>
            <person name="Canoy T.S."/>
            <person name="Hui Y."/>
            <person name="Parkouda C."/>
            <person name="Dawende C."/>
            <person name="Ametefe E."/>
            <person name="Jespersen L."/>
            <person name="Nielsen D.S."/>
        </authorList>
    </citation>
    <scope>NUCLEOTIDE SEQUENCE</scope>
    <source>
        <strain evidence="5">PRO56</strain>
    </source>
</reference>
<dbReference type="OMA" id="DQTRMTK"/>
<dbReference type="STRING" id="483913.AN935_06570"/>
<sequence>MSKDKQQKKAVHTKSREALFDTADLIKHAKELFGVKPDILQGALFGVDQPRMTKSEANQLIQTFLTKEVMSS</sequence>
<dbReference type="EMBL" id="CP125292">
    <property type="protein sequence ID" value="WHM20928.1"/>
    <property type="molecule type" value="Genomic_DNA"/>
</dbReference>
<feature type="domain" description="YqzN/YkzM" evidence="1">
    <location>
        <begin position="17"/>
        <end position="68"/>
    </location>
</feature>
<dbReference type="RefSeq" id="WP_003232679.1">
    <property type="nucleotide sequence ID" value="NZ_AP024621.1"/>
</dbReference>
<evidence type="ECO:0000313" key="5">
    <source>
        <dbReference type="EMBL" id="WEY84105.1"/>
    </source>
</evidence>
<dbReference type="SMR" id="A0A0C3JH00"/>
<reference evidence="3 8" key="2">
    <citation type="submission" date="2015-09" db="EMBL/GenBank/DDBJ databases">
        <title>Spore heat resistance.</title>
        <authorList>
            <person name="Boekhorst J."/>
            <person name="Berendsen E.M."/>
            <person name="Wells-Bennik M.H."/>
            <person name="Kuipers O.P."/>
        </authorList>
    </citation>
    <scope>NUCLEOTIDE SEQUENCE [LARGE SCALE GENOMIC DNA]</scope>
    <source>
        <strain evidence="3 8">B4122</strain>
    </source>
</reference>
<dbReference type="Proteomes" id="UP001214898">
    <property type="component" value="Chromosome"/>
</dbReference>
<dbReference type="AlphaFoldDB" id="A0A0C3JH00"/>
<reference evidence="2 7" key="1">
    <citation type="submission" date="2014-12" db="EMBL/GenBank/DDBJ databases">
        <title>Comparative genome analysis of Bacillus coagulans HM-08, Clostridium butyricum HM-68, Bacillus subtilis HM-66 and Bacillus licheniformis BL-09.</title>
        <authorList>
            <person name="Zhang H."/>
        </authorList>
    </citation>
    <scope>NUCLEOTIDE SEQUENCE [LARGE SCALE GENOMIC DNA]</scope>
    <source>
        <strain evidence="2 7">HM-66</strain>
    </source>
</reference>
<protein>
    <recommendedName>
        <fullName evidence="1">YqzN/YkzM domain-containing protein</fullName>
    </recommendedName>
</protein>
<evidence type="ECO:0000259" key="1">
    <source>
        <dbReference type="Pfam" id="PF26160"/>
    </source>
</evidence>
<proteinExistence type="predicted"/>
<dbReference type="Proteomes" id="UP001229422">
    <property type="component" value="Chromosome"/>
</dbReference>
<dbReference type="Proteomes" id="UP000076442">
    <property type="component" value="Unassembled WGS sequence"/>
</dbReference>
<dbReference type="EMBL" id="JXBC01000002">
    <property type="protein sequence ID" value="KIU12230.1"/>
    <property type="molecule type" value="Genomic_DNA"/>
</dbReference>
<dbReference type="Proteomes" id="UP000665181">
    <property type="component" value="Unassembled WGS sequence"/>
</dbReference>
<dbReference type="PATRIC" id="fig|1423.134.peg.3313"/>
<gene>
    <name evidence="3" type="ORF">B4122_1551</name>
    <name evidence="4" type="ORF">J5227_22790</name>
    <name evidence="5" type="ORF">P5633_17455</name>
    <name evidence="6" type="ORF">QL281_19430</name>
    <name evidence="2" type="ORF">SC09_Contig19orf00644</name>
</gene>